<proteinExistence type="predicted"/>
<dbReference type="OrthoDB" id="6180861at2"/>
<dbReference type="EMBL" id="AXCW01000014">
    <property type="protein sequence ID" value="EYR64880.1"/>
    <property type="molecule type" value="Genomic_DNA"/>
</dbReference>
<organism evidence="1 2">
    <name type="scientific">Actinotalea ferrariae CF5-4</name>
    <dbReference type="NCBI Taxonomy" id="948458"/>
    <lineage>
        <taxon>Bacteria</taxon>
        <taxon>Bacillati</taxon>
        <taxon>Actinomycetota</taxon>
        <taxon>Actinomycetes</taxon>
        <taxon>Micrococcales</taxon>
        <taxon>Cellulomonadaceae</taxon>
        <taxon>Actinotalea</taxon>
    </lineage>
</organism>
<sequence length="262" mass="28349">MTAADVVTAVRRRYGAETDGIGPEWAALDELTSGAWGMNRRADLFLVRAWAGRPKGHERIVVEVKVSRADLRAELADPSKLEAFARHAHRTYFATPAGLVKDTDDLGPGVGLIEVLPHGGTRETRKSVRRPDPEPLPEPLVVEAFRRAARAEARVRAAHAGDPAAQVVALTAELAVARRAEQTAKEAASRDARRLRDWLTGLTEHAGVPCVCGGTLRPGKDRWRGAAHVDGTTCTQRWPEVDFEALAVRLGLTDPDETLGAA</sequence>
<gene>
    <name evidence="1" type="ORF">N866_03295</name>
</gene>
<protein>
    <submittedName>
        <fullName evidence="1">Uncharacterized protein</fullName>
    </submittedName>
</protein>
<reference evidence="1 2" key="1">
    <citation type="submission" date="2014-01" db="EMBL/GenBank/DDBJ databases">
        <title>Actinotalea ferrariae CF5-4.</title>
        <authorList>
            <person name="Chen F."/>
            <person name="Li Y."/>
            <person name="Wang G."/>
        </authorList>
    </citation>
    <scope>NUCLEOTIDE SEQUENCE [LARGE SCALE GENOMIC DNA]</scope>
    <source>
        <strain evidence="1 2">CF5-4</strain>
    </source>
</reference>
<comment type="caution">
    <text evidence="1">The sequence shown here is derived from an EMBL/GenBank/DDBJ whole genome shotgun (WGS) entry which is preliminary data.</text>
</comment>
<dbReference type="AlphaFoldDB" id="A0A021VY09"/>
<name>A0A021VY09_9CELL</name>
<dbReference type="RefSeq" id="WP_034222166.1">
    <property type="nucleotide sequence ID" value="NZ_AXCW01000014.1"/>
</dbReference>
<evidence type="ECO:0000313" key="2">
    <source>
        <dbReference type="Proteomes" id="UP000019753"/>
    </source>
</evidence>
<dbReference type="Proteomes" id="UP000019753">
    <property type="component" value="Unassembled WGS sequence"/>
</dbReference>
<keyword evidence="2" id="KW-1185">Reference proteome</keyword>
<evidence type="ECO:0000313" key="1">
    <source>
        <dbReference type="EMBL" id="EYR64880.1"/>
    </source>
</evidence>
<accession>A0A021VY09</accession>